<dbReference type="SUPFAM" id="SSF53335">
    <property type="entry name" value="S-adenosyl-L-methionine-dependent methyltransferases"/>
    <property type="match status" value="1"/>
</dbReference>
<sequence length="203" mass="22998">MSGIFPNSPNEGHARIAPAECLPVGDSSVHLLTAATCFHWLDIKAFFKEAERVLMPGGVLAVYTSMAIYPVTGEEHTDYQLRLITNKLLYEDLKPYRSLKVQPAFEQYGNIEFPFEDIIRVSDIGHTYMGNASDATGYIKSVSTFQNFRSINPLKADELLQDYQNSIMDILKTNTGPDVTPLAYRRDYFLILCRKSTKKYLLN</sequence>
<dbReference type="GO" id="GO:0032259">
    <property type="term" value="P:methylation"/>
    <property type="evidence" value="ECO:0007669"/>
    <property type="project" value="UniProtKB-KW"/>
</dbReference>
<proteinExistence type="inferred from homology"/>
<keyword evidence="6" id="KW-1185">Reference proteome</keyword>
<evidence type="ECO:0000313" key="6">
    <source>
        <dbReference type="Proteomes" id="UP001054837"/>
    </source>
</evidence>
<evidence type="ECO:0000259" key="4">
    <source>
        <dbReference type="Pfam" id="PF08241"/>
    </source>
</evidence>
<comment type="caution">
    <text evidence="5">The sequence shown here is derived from an EMBL/GenBank/DDBJ whole genome shotgun (WGS) entry which is preliminary data.</text>
</comment>
<dbReference type="EMBL" id="BPLQ01005372">
    <property type="protein sequence ID" value="GIY14509.1"/>
    <property type="molecule type" value="Genomic_DNA"/>
</dbReference>
<dbReference type="InterPro" id="IPR051052">
    <property type="entry name" value="Diverse_substrate_MTase"/>
</dbReference>
<name>A0AAV4QYZ5_9ARAC</name>
<keyword evidence="3" id="KW-0808">Transferase</keyword>
<evidence type="ECO:0000313" key="5">
    <source>
        <dbReference type="EMBL" id="GIY14509.1"/>
    </source>
</evidence>
<accession>A0AAV4QYZ5</accession>
<dbReference type="InterPro" id="IPR013216">
    <property type="entry name" value="Methyltransf_11"/>
</dbReference>
<dbReference type="Pfam" id="PF08241">
    <property type="entry name" value="Methyltransf_11"/>
    <property type="match status" value="1"/>
</dbReference>
<dbReference type="PANTHER" id="PTHR44942">
    <property type="entry name" value="METHYLTRANSF_11 DOMAIN-CONTAINING PROTEIN"/>
    <property type="match status" value="1"/>
</dbReference>
<protein>
    <recommendedName>
        <fullName evidence="4">Methyltransferase type 11 domain-containing protein</fullName>
    </recommendedName>
</protein>
<keyword evidence="2" id="KW-0489">Methyltransferase</keyword>
<dbReference type="Gene3D" id="3.40.50.150">
    <property type="entry name" value="Vaccinia Virus protein VP39"/>
    <property type="match status" value="1"/>
</dbReference>
<evidence type="ECO:0000256" key="1">
    <source>
        <dbReference type="ARBA" id="ARBA00008361"/>
    </source>
</evidence>
<evidence type="ECO:0000256" key="3">
    <source>
        <dbReference type="ARBA" id="ARBA00022679"/>
    </source>
</evidence>
<gene>
    <name evidence="5" type="primary">AVEN_153261_1</name>
    <name evidence="5" type="ORF">CDAR_74481</name>
</gene>
<dbReference type="GO" id="GO:0008757">
    <property type="term" value="F:S-adenosylmethionine-dependent methyltransferase activity"/>
    <property type="evidence" value="ECO:0007669"/>
    <property type="project" value="InterPro"/>
</dbReference>
<comment type="similarity">
    <text evidence="1">Belongs to the methyltransferase superfamily.</text>
</comment>
<dbReference type="InterPro" id="IPR029063">
    <property type="entry name" value="SAM-dependent_MTases_sf"/>
</dbReference>
<evidence type="ECO:0000256" key="2">
    <source>
        <dbReference type="ARBA" id="ARBA00022603"/>
    </source>
</evidence>
<organism evidence="5 6">
    <name type="scientific">Caerostris darwini</name>
    <dbReference type="NCBI Taxonomy" id="1538125"/>
    <lineage>
        <taxon>Eukaryota</taxon>
        <taxon>Metazoa</taxon>
        <taxon>Ecdysozoa</taxon>
        <taxon>Arthropoda</taxon>
        <taxon>Chelicerata</taxon>
        <taxon>Arachnida</taxon>
        <taxon>Araneae</taxon>
        <taxon>Araneomorphae</taxon>
        <taxon>Entelegynae</taxon>
        <taxon>Araneoidea</taxon>
        <taxon>Araneidae</taxon>
        <taxon>Caerostris</taxon>
    </lineage>
</organism>
<dbReference type="PANTHER" id="PTHR44942:SF4">
    <property type="entry name" value="METHYLTRANSFERASE TYPE 11 DOMAIN-CONTAINING PROTEIN"/>
    <property type="match status" value="1"/>
</dbReference>
<feature type="domain" description="Methyltransferase type 11" evidence="4">
    <location>
        <begin position="15"/>
        <end position="61"/>
    </location>
</feature>
<reference evidence="5 6" key="1">
    <citation type="submission" date="2021-06" db="EMBL/GenBank/DDBJ databases">
        <title>Caerostris darwini draft genome.</title>
        <authorList>
            <person name="Kono N."/>
            <person name="Arakawa K."/>
        </authorList>
    </citation>
    <scope>NUCLEOTIDE SEQUENCE [LARGE SCALE GENOMIC DNA]</scope>
</reference>
<dbReference type="AlphaFoldDB" id="A0AAV4QYZ5"/>
<dbReference type="Proteomes" id="UP001054837">
    <property type="component" value="Unassembled WGS sequence"/>
</dbReference>